<dbReference type="EMBL" id="UYRT01078434">
    <property type="protein sequence ID" value="VDN18514.1"/>
    <property type="molecule type" value="Genomic_DNA"/>
</dbReference>
<organism evidence="4">
    <name type="scientific">Gongylonema pulchrum</name>
    <dbReference type="NCBI Taxonomy" id="637853"/>
    <lineage>
        <taxon>Eukaryota</taxon>
        <taxon>Metazoa</taxon>
        <taxon>Ecdysozoa</taxon>
        <taxon>Nematoda</taxon>
        <taxon>Chromadorea</taxon>
        <taxon>Rhabditida</taxon>
        <taxon>Spirurina</taxon>
        <taxon>Spiruromorpha</taxon>
        <taxon>Spiruroidea</taxon>
        <taxon>Gongylonematidae</taxon>
        <taxon>Gongylonema</taxon>
    </lineage>
</organism>
<keyword evidence="1" id="KW-1133">Transmembrane helix</keyword>
<dbReference type="WBParaSite" id="GPUH_0001124901-mRNA-1">
    <property type="protein sequence ID" value="GPUH_0001124901-mRNA-1"/>
    <property type="gene ID" value="GPUH_0001124901"/>
</dbReference>
<feature type="transmembrane region" description="Helical" evidence="1">
    <location>
        <begin position="47"/>
        <end position="70"/>
    </location>
</feature>
<dbReference type="Proteomes" id="UP000271098">
    <property type="component" value="Unassembled WGS sequence"/>
</dbReference>
<keyword evidence="3" id="KW-1185">Reference proteome</keyword>
<reference evidence="2 3" key="2">
    <citation type="submission" date="2018-11" db="EMBL/GenBank/DDBJ databases">
        <authorList>
            <consortium name="Pathogen Informatics"/>
        </authorList>
    </citation>
    <scope>NUCLEOTIDE SEQUENCE [LARGE SCALE GENOMIC DNA]</scope>
</reference>
<dbReference type="AlphaFoldDB" id="A0A183DR95"/>
<evidence type="ECO:0000256" key="1">
    <source>
        <dbReference type="SAM" id="Phobius"/>
    </source>
</evidence>
<keyword evidence="1" id="KW-0812">Transmembrane</keyword>
<proteinExistence type="predicted"/>
<keyword evidence="1" id="KW-0472">Membrane</keyword>
<sequence length="72" mass="8493">MAAGDQWALPILLLPLDMRHGSFIEAGAALGHRWWPRRQRRRHLLSLLPRFTTRVLLLLLLLLLLMTMMMHR</sequence>
<protein>
    <submittedName>
        <fullName evidence="4">Secreted protein</fullName>
    </submittedName>
</protein>
<gene>
    <name evidence="2" type="ORF">GPUH_LOCUS11236</name>
</gene>
<accession>A0A183DR95</accession>
<reference evidence="4" key="1">
    <citation type="submission" date="2016-06" db="UniProtKB">
        <authorList>
            <consortium name="WormBaseParasite"/>
        </authorList>
    </citation>
    <scope>IDENTIFICATION</scope>
</reference>
<evidence type="ECO:0000313" key="2">
    <source>
        <dbReference type="EMBL" id="VDN18514.1"/>
    </source>
</evidence>
<name>A0A183DR95_9BILA</name>
<evidence type="ECO:0000313" key="3">
    <source>
        <dbReference type="Proteomes" id="UP000271098"/>
    </source>
</evidence>
<evidence type="ECO:0000313" key="4">
    <source>
        <dbReference type="WBParaSite" id="GPUH_0001124901-mRNA-1"/>
    </source>
</evidence>